<dbReference type="SUPFAM" id="SSF52949">
    <property type="entry name" value="Macro domain-like"/>
    <property type="match status" value="1"/>
</dbReference>
<dbReference type="AlphaFoldDB" id="A0A5E4MTX2"/>
<name>A0A5E4MTX2_9HEMI</name>
<gene>
    <name evidence="1" type="ORF">CINCED_3A002797</name>
</gene>
<dbReference type="PANTHER" id="PTHR12521:SF0">
    <property type="entry name" value="ADP-RIBOSE GLYCOHYDROLASE OARD1"/>
    <property type="match status" value="1"/>
</dbReference>
<reference evidence="1 2" key="1">
    <citation type="submission" date="2019-08" db="EMBL/GenBank/DDBJ databases">
        <authorList>
            <person name="Alioto T."/>
            <person name="Alioto T."/>
            <person name="Gomez Garrido J."/>
        </authorList>
    </citation>
    <scope>NUCLEOTIDE SEQUENCE [LARGE SCALE GENOMIC DNA]</scope>
</reference>
<evidence type="ECO:0000313" key="1">
    <source>
        <dbReference type="EMBL" id="VVC35742.1"/>
    </source>
</evidence>
<dbReference type="Proteomes" id="UP000325440">
    <property type="component" value="Unassembled WGS sequence"/>
</dbReference>
<protein>
    <recommendedName>
        <fullName evidence="3">Macro domain-containing protein</fullName>
    </recommendedName>
</protein>
<evidence type="ECO:0008006" key="3">
    <source>
        <dbReference type="Google" id="ProtNLM"/>
    </source>
</evidence>
<dbReference type="Gene3D" id="3.40.220.10">
    <property type="entry name" value="Leucine Aminopeptidase, subunit E, domain 1"/>
    <property type="match status" value="1"/>
</dbReference>
<keyword evidence="2" id="KW-1185">Reference proteome</keyword>
<dbReference type="CDD" id="cd02901">
    <property type="entry name" value="Macro_Poa1p-like"/>
    <property type="match status" value="1"/>
</dbReference>
<organism evidence="1 2">
    <name type="scientific">Cinara cedri</name>
    <dbReference type="NCBI Taxonomy" id="506608"/>
    <lineage>
        <taxon>Eukaryota</taxon>
        <taxon>Metazoa</taxon>
        <taxon>Ecdysozoa</taxon>
        <taxon>Arthropoda</taxon>
        <taxon>Hexapoda</taxon>
        <taxon>Insecta</taxon>
        <taxon>Pterygota</taxon>
        <taxon>Neoptera</taxon>
        <taxon>Paraneoptera</taxon>
        <taxon>Hemiptera</taxon>
        <taxon>Sternorrhyncha</taxon>
        <taxon>Aphidomorpha</taxon>
        <taxon>Aphidoidea</taxon>
        <taxon>Aphididae</taxon>
        <taxon>Lachninae</taxon>
        <taxon>Cinara</taxon>
    </lineage>
</organism>
<dbReference type="GO" id="GO:0140291">
    <property type="term" value="P:peptidyl-glutamate ADP-deribosylation"/>
    <property type="evidence" value="ECO:0007669"/>
    <property type="project" value="TreeGrafter"/>
</dbReference>
<dbReference type="InterPro" id="IPR043472">
    <property type="entry name" value="Macro_dom-like"/>
</dbReference>
<evidence type="ECO:0000313" key="2">
    <source>
        <dbReference type="Proteomes" id="UP000325440"/>
    </source>
</evidence>
<accession>A0A5E4MTX2</accession>
<dbReference type="EMBL" id="CABPRJ010001428">
    <property type="protein sequence ID" value="VVC35742.1"/>
    <property type="molecule type" value="Genomic_DNA"/>
</dbReference>
<dbReference type="OrthoDB" id="6629458at2759"/>
<sequence length="321" mass="37590">MELKSMTYCNNIIKEVDTFLFNMPVEYSLGHCVARDMRMSSGIAVYFKSIFGRVGELMDQRPNVGNVAYLQQNDRFIYYLITKNISTQKPNYNTITAAIKKLRDFVVVHGVKKLAIPRIGCGLDKLDWLLVKEIIGRMFKDVGCKIKVCHFTQSLTEEKLSLKINHPKVIRWFQSINDIDKREFEKLNFILFSHQTTSTAYWDHRFQVVNEKYRFKSQYFKDYEANLEVGQCLHYDTTEAHVYIIVINENSTDLFSYRNLEKGLNKITNMIENIQWHPTFIVQKMNTQMDQTISEDLINEKVISLISSTFLILTPCVIIEI</sequence>
<dbReference type="InterPro" id="IPR050892">
    <property type="entry name" value="ADP-ribose_metab_enzymes"/>
</dbReference>
<dbReference type="PANTHER" id="PTHR12521">
    <property type="entry name" value="PROTEIN C6ORF130"/>
    <property type="match status" value="1"/>
</dbReference>
<proteinExistence type="predicted"/>